<reference evidence="4" key="1">
    <citation type="submission" date="2010-11" db="EMBL/GenBank/DDBJ databases">
        <title>The genome sequence of Microbotryum violaceum strain p1A1 Lamole.</title>
        <authorList>
            <person name="Cuomo C."/>
            <person name="Perlin M."/>
            <person name="Young S.K."/>
            <person name="Zeng Q."/>
            <person name="Gargeya S."/>
            <person name="Alvarado L."/>
            <person name="Berlin A."/>
            <person name="Chapman S.B."/>
            <person name="Chen Z."/>
            <person name="Freedman E."/>
            <person name="Gellesch M."/>
            <person name="Goldberg J."/>
            <person name="Griggs A."/>
            <person name="Gujja S."/>
            <person name="Heilman E."/>
            <person name="Heiman D."/>
            <person name="Howarth C."/>
            <person name="Mehta T."/>
            <person name="Neiman D."/>
            <person name="Pearson M."/>
            <person name="Roberts A."/>
            <person name="Saif S."/>
            <person name="Shea T."/>
            <person name="Shenoy N."/>
            <person name="Sisk P."/>
            <person name="Stolte C."/>
            <person name="Sykes S."/>
            <person name="White J."/>
            <person name="Yandava C."/>
            <person name="Haas B."/>
            <person name="Nusbaum C."/>
            <person name="Birren B."/>
        </authorList>
    </citation>
    <scope>NUCLEOTIDE SEQUENCE [LARGE SCALE GENOMIC DNA]</scope>
    <source>
        <strain evidence="4">p1A1 Lamole</strain>
    </source>
</reference>
<feature type="compositionally biased region" description="Pro residues" evidence="1">
    <location>
        <begin position="38"/>
        <end position="48"/>
    </location>
</feature>
<evidence type="ECO:0000313" key="3">
    <source>
        <dbReference type="EnsemblFungi" id="MVLG_03867T0"/>
    </source>
</evidence>
<reference evidence="3" key="4">
    <citation type="submission" date="2015-06" db="UniProtKB">
        <authorList>
            <consortium name="EnsemblFungi"/>
        </authorList>
    </citation>
    <scope>IDENTIFICATION</scope>
</reference>
<dbReference type="Proteomes" id="UP000017200">
    <property type="component" value="Unassembled WGS sequence"/>
</dbReference>
<name>U5H9H6_USTV1</name>
<evidence type="ECO:0000256" key="1">
    <source>
        <dbReference type="SAM" id="MobiDB-lite"/>
    </source>
</evidence>
<organism evidence="2">
    <name type="scientific">Microbotryum lychnidis-dioicae (strain p1A1 Lamole / MvSl-1064)</name>
    <name type="common">Anther smut fungus</name>
    <dbReference type="NCBI Taxonomy" id="683840"/>
    <lineage>
        <taxon>Eukaryota</taxon>
        <taxon>Fungi</taxon>
        <taxon>Dikarya</taxon>
        <taxon>Basidiomycota</taxon>
        <taxon>Pucciniomycotina</taxon>
        <taxon>Microbotryomycetes</taxon>
        <taxon>Microbotryales</taxon>
        <taxon>Microbotryaceae</taxon>
        <taxon>Microbotryum</taxon>
    </lineage>
</organism>
<sequence length="671" mass="72857">MGRPIPVDVPAVDLRPPPSANSEASLLQPEPQLRSPASPRPAPRPRPAMPTVSAFASALFDDNGNANLAESGSLPRLPEMSLTTGAVSRISETSHAFALEPTYTPGTEPSSSRWSGPRMRTLETPSLRPLHLDARPLRSLSSQIASSTDADETIDPRVARSSSMHPSGRSSDGPAIYPSISGNTVFTNEEPNAIPSSVTLLRRAPTPALPMPTTSTGDELLFNLGNTAATPSTHYDSSELLMSTVTPWREFSAFRSSVHSAREAVEPLTTIGRPANTSDPFSARLAGHNETGTSTMDTSRLSDTQRVLRGAQQALRTAVAFAERLEQVAQSISSADQHGYIGGPELPTTRTDRWTPARRLSDGAPTTTTSLRSSSIMAPSAMLSLQRSIVQLRVASLRIDILLQEFPDFVRAAAHDEASPSPSDAFNVGAEVSPEEHRARFYHHYNTSPSTSSTSVSSLAPTGDTRTLASSSSDNIDSRLELARSRLRHAQMTLDSMSRIRDQQDRYVQQQMQPGSSSGNAPTLMPASASQEFPSWEEARRARPEWQFVPTTSTLAQEQNPPRTATEIAAITPGPAPAPMNPSLLTRWRMPSQRSPLTRGTQASNTGRATRRAFPIKLDRNGVEIQDESGEEQSDQEDDVGPRQFIGVLFGGREERRPPLRRKWSRELCGR</sequence>
<feature type="compositionally biased region" description="Polar residues" evidence="1">
    <location>
        <begin position="139"/>
        <end position="148"/>
    </location>
</feature>
<reference evidence="2 4" key="3">
    <citation type="journal article" date="2015" name="BMC Genomics">
        <title>Sex and parasites: genomic and transcriptomic analysis of Microbotryum lychnidis-dioicae, the biotrophic and plant-castrating anther smut fungus.</title>
        <authorList>
            <person name="Perlin M.H."/>
            <person name="Amselem J."/>
            <person name="Fontanillas E."/>
            <person name="Toh S.S."/>
            <person name="Chen Z."/>
            <person name="Goldberg J."/>
            <person name="Duplessis S."/>
            <person name="Henrissat B."/>
            <person name="Young S."/>
            <person name="Zeng Q."/>
            <person name="Aguileta G."/>
            <person name="Petit E."/>
            <person name="Badouin H."/>
            <person name="Andrews J."/>
            <person name="Razeeq D."/>
            <person name="Gabaldon T."/>
            <person name="Quesneville H."/>
            <person name="Giraud T."/>
            <person name="Hood M.E."/>
            <person name="Schultz D.J."/>
            <person name="Cuomo C.A."/>
        </authorList>
    </citation>
    <scope>NUCLEOTIDE SEQUENCE [LARGE SCALE GENOMIC DNA]</scope>
    <source>
        <strain evidence="2">P1A1 Lamole</strain>
        <strain evidence="4">p1A1 Lamole</strain>
    </source>
</reference>
<accession>U5H9H6</accession>
<feature type="compositionally biased region" description="Polar residues" evidence="1">
    <location>
        <begin position="104"/>
        <end position="114"/>
    </location>
</feature>
<keyword evidence="4" id="KW-1185">Reference proteome</keyword>
<feature type="region of interest" description="Disordered" evidence="1">
    <location>
        <begin position="98"/>
        <end position="191"/>
    </location>
</feature>
<feature type="compositionally biased region" description="Polar residues" evidence="1">
    <location>
        <begin position="364"/>
        <end position="373"/>
    </location>
</feature>
<feature type="compositionally biased region" description="Polar residues" evidence="1">
    <location>
        <begin position="180"/>
        <end position="191"/>
    </location>
</feature>
<evidence type="ECO:0000313" key="4">
    <source>
        <dbReference type="Proteomes" id="UP000017200"/>
    </source>
</evidence>
<feature type="compositionally biased region" description="Low complexity" evidence="1">
    <location>
        <begin position="161"/>
        <end position="171"/>
    </location>
</feature>
<feature type="compositionally biased region" description="Low complexity" evidence="1">
    <location>
        <begin position="447"/>
        <end position="458"/>
    </location>
</feature>
<feature type="region of interest" description="Disordered" evidence="1">
    <location>
        <begin position="338"/>
        <end position="373"/>
    </location>
</feature>
<feature type="compositionally biased region" description="Polar residues" evidence="1">
    <location>
        <begin position="593"/>
        <end position="608"/>
    </location>
</feature>
<proteinExistence type="predicted"/>
<protein>
    <submittedName>
        <fullName evidence="2 3">Uncharacterized protein</fullName>
    </submittedName>
</protein>
<feature type="compositionally biased region" description="Polar residues" evidence="1">
    <location>
        <begin position="464"/>
        <end position="474"/>
    </location>
</feature>
<dbReference type="EnsemblFungi" id="MVLG_03867T0">
    <property type="protein sequence ID" value="MVLG_03867T0"/>
    <property type="gene ID" value="MVLG_03867"/>
</dbReference>
<feature type="region of interest" description="Disordered" evidence="1">
    <location>
        <begin position="593"/>
        <end position="671"/>
    </location>
</feature>
<dbReference type="EMBL" id="GL541681">
    <property type="protein sequence ID" value="KDE05776.1"/>
    <property type="molecule type" value="Genomic_DNA"/>
</dbReference>
<feature type="region of interest" description="Disordered" evidence="1">
    <location>
        <begin position="1"/>
        <end position="50"/>
    </location>
</feature>
<dbReference type="OrthoDB" id="2536653at2759"/>
<dbReference type="AlphaFoldDB" id="U5H9H6"/>
<dbReference type="HOGENOM" id="CLU_409505_0_0_1"/>
<evidence type="ECO:0000313" key="2">
    <source>
        <dbReference type="EMBL" id="KDE05776.1"/>
    </source>
</evidence>
<feature type="compositionally biased region" description="Acidic residues" evidence="1">
    <location>
        <begin position="625"/>
        <end position="639"/>
    </location>
</feature>
<feature type="compositionally biased region" description="Basic and acidic residues" evidence="1">
    <location>
        <begin position="350"/>
        <end position="361"/>
    </location>
</feature>
<feature type="region of interest" description="Disordered" evidence="1">
    <location>
        <begin position="445"/>
        <end position="474"/>
    </location>
</feature>
<gene>
    <name evidence="2" type="ORF">MVLG_03867</name>
</gene>
<dbReference type="EMBL" id="AEIJ01000379">
    <property type="status" value="NOT_ANNOTATED_CDS"/>
    <property type="molecule type" value="Genomic_DNA"/>
</dbReference>
<reference evidence="2" key="2">
    <citation type="submission" date="2010-11" db="EMBL/GenBank/DDBJ databases">
        <authorList>
            <consortium name="The Broad Institute Genome Sequencing Platform"/>
            <person name="Earl A."/>
            <person name="Ward D."/>
            <person name="Feldgarden M."/>
            <person name="Gevers D."/>
            <person name="Butler R."/>
            <person name="Young S.K."/>
            <person name="Zeng Q."/>
            <person name="Gargeya S."/>
            <person name="Fitzgerald M."/>
            <person name="Haas B."/>
            <person name="Abouelleil A."/>
            <person name="Alvarado L."/>
            <person name="Arachchi H.M."/>
            <person name="Berlin A."/>
            <person name="Brown A."/>
            <person name="Chapman S.B."/>
            <person name="Chen Z."/>
            <person name="Dunbar C."/>
            <person name="Freedman E."/>
            <person name="Gearin G."/>
            <person name="Gellesch M."/>
            <person name="Goldberg J."/>
            <person name="Griggs A."/>
            <person name="Gujja S."/>
            <person name="Heilman E."/>
            <person name="Heiman D."/>
            <person name="Howarth C."/>
            <person name="Larson L."/>
            <person name="Lui A."/>
            <person name="MacDonald P.J.P."/>
            <person name="Mehta T."/>
            <person name="Montmayeur A."/>
            <person name="Murphy C."/>
            <person name="Neiman D."/>
            <person name="Pearson M."/>
            <person name="Priest M."/>
            <person name="Roberts A."/>
            <person name="Saif S."/>
            <person name="Shea T."/>
            <person name="Shenoy N."/>
            <person name="Sisk P."/>
            <person name="Stolte C."/>
            <person name="Sykes S."/>
            <person name="White J."/>
            <person name="Yandava C."/>
            <person name="Wortman J."/>
            <person name="Nusbaum C."/>
            <person name="Birren B."/>
        </authorList>
    </citation>
    <scope>NUCLEOTIDE SEQUENCE</scope>
    <source>
        <strain evidence="2">P1A1 Lamole</strain>
    </source>
</reference>
<dbReference type="InParanoid" id="U5H9H6"/>